<dbReference type="Pfam" id="PF01852">
    <property type="entry name" value="START"/>
    <property type="match status" value="1"/>
</dbReference>
<protein>
    <recommendedName>
        <fullName evidence="2">START domain-containing protein</fullName>
    </recommendedName>
</protein>
<evidence type="ECO:0000256" key="1">
    <source>
        <dbReference type="SAM" id="SignalP"/>
    </source>
</evidence>
<feature type="chain" id="PRO_5036209626" description="START domain-containing protein" evidence="1">
    <location>
        <begin position="24"/>
        <end position="289"/>
    </location>
</feature>
<evidence type="ECO:0000259" key="2">
    <source>
        <dbReference type="PROSITE" id="PS50848"/>
    </source>
</evidence>
<dbReference type="GO" id="GO:0005789">
    <property type="term" value="C:endoplasmic reticulum membrane"/>
    <property type="evidence" value="ECO:0007669"/>
    <property type="project" value="TreeGrafter"/>
</dbReference>
<feature type="signal peptide" evidence="1">
    <location>
        <begin position="1"/>
        <end position="23"/>
    </location>
</feature>
<dbReference type="GO" id="GO:0031902">
    <property type="term" value="C:late endosome membrane"/>
    <property type="evidence" value="ECO:0007669"/>
    <property type="project" value="TreeGrafter"/>
</dbReference>
<dbReference type="InterPro" id="IPR023393">
    <property type="entry name" value="START-like_dom_sf"/>
</dbReference>
<dbReference type="OrthoDB" id="74575at2759"/>
<dbReference type="InterPro" id="IPR002913">
    <property type="entry name" value="START_lipid-bd_dom"/>
</dbReference>
<dbReference type="AlphaFoldDB" id="A0A7R8ZX02"/>
<dbReference type="PANTHER" id="PTHR46121:SF1">
    <property type="entry name" value="STARD3 N-TERMINAL-LIKE PROTEIN"/>
    <property type="match status" value="1"/>
</dbReference>
<dbReference type="Proteomes" id="UP000677054">
    <property type="component" value="Unassembled WGS sequence"/>
</dbReference>
<dbReference type="EMBL" id="CAJPEV010000002">
    <property type="protein sequence ID" value="CAG0878521.1"/>
    <property type="molecule type" value="Genomic_DNA"/>
</dbReference>
<dbReference type="PANTHER" id="PTHR46121">
    <property type="entry name" value="STEROIDOGENIC ACUTE REGULATORY PROTEIN-LIKE"/>
    <property type="match status" value="1"/>
</dbReference>
<accession>A0A7R8ZX02</accession>
<keyword evidence="1" id="KW-0732">Signal</keyword>
<dbReference type="InterPro" id="IPR051869">
    <property type="entry name" value="STARD3"/>
</dbReference>
<dbReference type="GO" id="GO:0140284">
    <property type="term" value="C:endoplasmic reticulum-endosome membrane contact site"/>
    <property type="evidence" value="ECO:0007669"/>
    <property type="project" value="TreeGrafter"/>
</dbReference>
<dbReference type="GO" id="GO:0030301">
    <property type="term" value="P:cholesterol transport"/>
    <property type="evidence" value="ECO:0007669"/>
    <property type="project" value="TreeGrafter"/>
</dbReference>
<evidence type="ECO:0000313" key="3">
    <source>
        <dbReference type="EMBL" id="CAD7240007.1"/>
    </source>
</evidence>
<gene>
    <name evidence="3" type="ORF">DSTB1V02_LOCUS46</name>
</gene>
<dbReference type="EMBL" id="LR899519">
    <property type="protein sequence ID" value="CAD7240007.1"/>
    <property type="molecule type" value="Genomic_DNA"/>
</dbReference>
<reference evidence="3" key="1">
    <citation type="submission" date="2020-11" db="EMBL/GenBank/DDBJ databases">
        <authorList>
            <person name="Tran Van P."/>
        </authorList>
    </citation>
    <scope>NUCLEOTIDE SEQUENCE</scope>
</reference>
<feature type="domain" description="START" evidence="2">
    <location>
        <begin position="89"/>
        <end position="277"/>
    </location>
</feature>
<organism evidence="3">
    <name type="scientific">Darwinula stevensoni</name>
    <dbReference type="NCBI Taxonomy" id="69355"/>
    <lineage>
        <taxon>Eukaryota</taxon>
        <taxon>Metazoa</taxon>
        <taxon>Ecdysozoa</taxon>
        <taxon>Arthropoda</taxon>
        <taxon>Crustacea</taxon>
        <taxon>Oligostraca</taxon>
        <taxon>Ostracoda</taxon>
        <taxon>Podocopa</taxon>
        <taxon>Podocopida</taxon>
        <taxon>Darwinulocopina</taxon>
        <taxon>Darwinuloidea</taxon>
        <taxon>Darwinulidae</taxon>
        <taxon>Darwinula</taxon>
    </lineage>
</organism>
<dbReference type="GO" id="GO:0099044">
    <property type="term" value="P:vesicle tethering to endoplasmic reticulum"/>
    <property type="evidence" value="ECO:0007669"/>
    <property type="project" value="TreeGrafter"/>
</dbReference>
<sequence length="289" mass="32685">MLAGSLLISTVLFLEKFTYFTLLDDSPLGRQGDVSYEVSPGWKGQSTSSLSPPSVSTITTPTPVNYFEYVEQGNEAIDAFMENLARDDWILVESDEERKIWVKRRYDRNRDRTIYLSEAVLDIGHKEFFGIWRGFDENVPSWNPSVRKYVNVADVNDRCKIQYQVSAPQGGGFITSRDFLSVSCYRLVNGTYYAGYVSTTWPGYEPTNDYVRAKEYPSGFAFSEAPGEPGKCFMQWLTDVDMSFPAVVPKSILNTIIPLSLEEYIGHYQEYVKSLRLASGKTSNGDQAS</sequence>
<dbReference type="GO" id="GO:0015485">
    <property type="term" value="F:cholesterol binding"/>
    <property type="evidence" value="ECO:0007669"/>
    <property type="project" value="TreeGrafter"/>
</dbReference>
<evidence type="ECO:0000313" key="4">
    <source>
        <dbReference type="Proteomes" id="UP000677054"/>
    </source>
</evidence>
<keyword evidence="4" id="KW-1185">Reference proteome</keyword>
<dbReference type="GO" id="GO:0005765">
    <property type="term" value="C:lysosomal membrane"/>
    <property type="evidence" value="ECO:0007669"/>
    <property type="project" value="TreeGrafter"/>
</dbReference>
<proteinExistence type="predicted"/>
<dbReference type="PROSITE" id="PS50848">
    <property type="entry name" value="START"/>
    <property type="match status" value="1"/>
</dbReference>
<name>A0A7R8ZX02_9CRUS</name>
<dbReference type="SUPFAM" id="SSF55961">
    <property type="entry name" value="Bet v1-like"/>
    <property type="match status" value="1"/>
</dbReference>
<dbReference type="Gene3D" id="3.30.530.20">
    <property type="match status" value="1"/>
</dbReference>